<keyword evidence="2 5" id="KW-0645">Protease</keyword>
<proteinExistence type="inferred from homology"/>
<keyword evidence="4" id="KW-0378">Hydrolase</keyword>
<dbReference type="RefSeq" id="WP_386451257.1">
    <property type="nucleotide sequence ID" value="NZ_JBHSFH010000013.1"/>
</dbReference>
<protein>
    <submittedName>
        <fullName evidence="5">Hydrogenase maturation protease</fullName>
    </submittedName>
</protein>
<evidence type="ECO:0000256" key="1">
    <source>
        <dbReference type="ARBA" id="ARBA00006814"/>
    </source>
</evidence>
<evidence type="ECO:0000256" key="4">
    <source>
        <dbReference type="ARBA" id="ARBA00022801"/>
    </source>
</evidence>
<evidence type="ECO:0000256" key="3">
    <source>
        <dbReference type="ARBA" id="ARBA00022750"/>
    </source>
</evidence>
<name>A0ABV9ADJ6_9ACTN</name>
<dbReference type="NCBIfam" id="TIGR00072">
    <property type="entry name" value="hydrog_prot"/>
    <property type="match status" value="1"/>
</dbReference>
<evidence type="ECO:0000313" key="6">
    <source>
        <dbReference type="Proteomes" id="UP001595997"/>
    </source>
</evidence>
<keyword evidence="6" id="KW-1185">Reference proteome</keyword>
<reference evidence="6" key="1">
    <citation type="journal article" date="2019" name="Int. J. Syst. Evol. Microbiol.">
        <title>The Global Catalogue of Microorganisms (GCM) 10K type strain sequencing project: providing services to taxonomists for standard genome sequencing and annotation.</title>
        <authorList>
            <consortium name="The Broad Institute Genomics Platform"/>
            <consortium name="The Broad Institute Genome Sequencing Center for Infectious Disease"/>
            <person name="Wu L."/>
            <person name="Ma J."/>
        </authorList>
    </citation>
    <scope>NUCLEOTIDE SEQUENCE [LARGE SCALE GENOMIC DNA]</scope>
    <source>
        <strain evidence="6">CGMCC 4.7357</strain>
    </source>
</reference>
<comment type="caution">
    <text evidence="5">The sequence shown here is derived from an EMBL/GenBank/DDBJ whole genome shotgun (WGS) entry which is preliminary data.</text>
</comment>
<accession>A0ABV9ADJ6</accession>
<organism evidence="5 6">
    <name type="scientific">Streptomyces ovatisporus</name>
    <dbReference type="NCBI Taxonomy" id="1128682"/>
    <lineage>
        <taxon>Bacteria</taxon>
        <taxon>Bacillati</taxon>
        <taxon>Actinomycetota</taxon>
        <taxon>Actinomycetes</taxon>
        <taxon>Kitasatosporales</taxon>
        <taxon>Streptomycetaceae</taxon>
        <taxon>Streptomyces</taxon>
    </lineage>
</organism>
<dbReference type="GO" id="GO:0006508">
    <property type="term" value="P:proteolysis"/>
    <property type="evidence" value="ECO:0007669"/>
    <property type="project" value="UniProtKB-KW"/>
</dbReference>
<gene>
    <name evidence="5" type="ORF">ACFPA8_22610</name>
</gene>
<dbReference type="PANTHER" id="PTHR30302">
    <property type="entry name" value="HYDROGENASE 1 MATURATION PROTEASE"/>
    <property type="match status" value="1"/>
</dbReference>
<evidence type="ECO:0000313" key="5">
    <source>
        <dbReference type="EMBL" id="MFC4496926.1"/>
    </source>
</evidence>
<comment type="similarity">
    <text evidence="1">Belongs to the peptidase A31 family.</text>
</comment>
<keyword evidence="3" id="KW-0064">Aspartyl protease</keyword>
<dbReference type="InterPro" id="IPR000671">
    <property type="entry name" value="Peptidase_A31"/>
</dbReference>
<dbReference type="InterPro" id="IPR023430">
    <property type="entry name" value="Pept_HybD-like_dom_sf"/>
</dbReference>
<dbReference type="PRINTS" id="PR00446">
    <property type="entry name" value="HYDRGNUPTAKE"/>
</dbReference>
<dbReference type="SUPFAM" id="SSF53163">
    <property type="entry name" value="HybD-like"/>
    <property type="match status" value="1"/>
</dbReference>
<evidence type="ECO:0000256" key="2">
    <source>
        <dbReference type="ARBA" id="ARBA00022670"/>
    </source>
</evidence>
<dbReference type="EMBL" id="JBHSFH010000013">
    <property type="protein sequence ID" value="MFC4496926.1"/>
    <property type="molecule type" value="Genomic_DNA"/>
</dbReference>
<dbReference type="Gene3D" id="3.40.50.1450">
    <property type="entry name" value="HybD-like"/>
    <property type="match status" value="1"/>
</dbReference>
<dbReference type="Proteomes" id="UP001595997">
    <property type="component" value="Unassembled WGS sequence"/>
</dbReference>
<dbReference type="PANTHER" id="PTHR30302:SF1">
    <property type="entry name" value="HYDROGENASE 2 MATURATION PROTEASE"/>
    <property type="match status" value="1"/>
</dbReference>
<dbReference type="Pfam" id="PF01750">
    <property type="entry name" value="HycI"/>
    <property type="match status" value="1"/>
</dbReference>
<sequence>MNEVRNRTVLAGGVEVGRGSRVRLRPGRPSDIFDLELSGRTAEVEAVEEDLEGRVHLVVTLEGDDGRDFRTGLGHRFFFSPEEVEPVAGGRAGPRILIAGIGNVFLADDAFGPEVVAAMRGREVPAGVHVADFGIRGMDLAYRLQDGYDVAVLVDAAPRGGTPGTLYVIEAEDPTDAGAEAGQPGAARQQGLPEAHGMDPVQVLALAGQLGGERLPRVVVLGCEPAVRMRGDEPDVVVGLSEQVREAVGEAVVLLEELTGELLRDPSGDLSRRTVRS</sequence>
<dbReference type="GO" id="GO:0008233">
    <property type="term" value="F:peptidase activity"/>
    <property type="evidence" value="ECO:0007669"/>
    <property type="project" value="UniProtKB-KW"/>
</dbReference>